<dbReference type="RefSeq" id="XP_022766687.1">
    <property type="nucleotide sequence ID" value="XM_022910952.1"/>
</dbReference>
<dbReference type="InterPro" id="IPR042197">
    <property type="entry name" value="Apaf_helical"/>
</dbReference>
<comment type="similarity">
    <text evidence="1">Belongs to the disease resistance NB-LRR family.</text>
</comment>
<dbReference type="InterPro" id="IPR027417">
    <property type="entry name" value="P-loop_NTPase"/>
</dbReference>
<evidence type="ECO:0000256" key="7">
    <source>
        <dbReference type="SAM" id="Coils"/>
    </source>
</evidence>
<dbReference type="InterPro" id="IPR032675">
    <property type="entry name" value="LRR_dom_sf"/>
</dbReference>
<evidence type="ECO:0000313" key="10">
    <source>
        <dbReference type="Proteomes" id="UP000515121"/>
    </source>
</evidence>
<dbReference type="InterPro" id="IPR057135">
    <property type="entry name" value="At4g27190-like_LRR"/>
</dbReference>
<dbReference type="GO" id="GO:0006952">
    <property type="term" value="P:defense response"/>
    <property type="evidence" value="ECO:0007669"/>
    <property type="project" value="UniProtKB-KW"/>
</dbReference>
<dbReference type="SUPFAM" id="SSF52047">
    <property type="entry name" value="RNI-like"/>
    <property type="match status" value="2"/>
</dbReference>
<dbReference type="FunFam" id="3.40.50.300:FF:001091">
    <property type="entry name" value="Probable disease resistance protein At1g61300"/>
    <property type="match status" value="1"/>
</dbReference>
<dbReference type="GO" id="GO:0043531">
    <property type="term" value="F:ADP binding"/>
    <property type="evidence" value="ECO:0007669"/>
    <property type="project" value="InterPro"/>
</dbReference>
<evidence type="ECO:0000256" key="4">
    <source>
        <dbReference type="ARBA" id="ARBA00022741"/>
    </source>
</evidence>
<dbReference type="GO" id="GO:0005524">
    <property type="term" value="F:ATP binding"/>
    <property type="evidence" value="ECO:0007669"/>
    <property type="project" value="UniProtKB-KW"/>
</dbReference>
<feature type="coiled-coil region" evidence="7">
    <location>
        <begin position="61"/>
        <end position="99"/>
    </location>
</feature>
<keyword evidence="3" id="KW-0677">Repeat</keyword>
<dbReference type="KEGG" id="dzi:111311514"/>
<evidence type="ECO:0000259" key="8">
    <source>
        <dbReference type="Pfam" id="PF00931"/>
    </source>
</evidence>
<dbReference type="SUPFAM" id="SSF52058">
    <property type="entry name" value="L domain-like"/>
    <property type="match status" value="1"/>
</dbReference>
<dbReference type="Pfam" id="PF23247">
    <property type="entry name" value="LRR_RPS2"/>
    <property type="match status" value="6"/>
</dbReference>
<evidence type="ECO:0000256" key="2">
    <source>
        <dbReference type="ARBA" id="ARBA00022614"/>
    </source>
</evidence>
<evidence type="ECO:0000313" key="11">
    <source>
        <dbReference type="RefSeq" id="XP_022766684.1"/>
    </source>
</evidence>
<name>A0A6P6AP80_DURZI</name>
<protein>
    <submittedName>
        <fullName evidence="11 12">Probable disease resistance protein At4g27220</fullName>
    </submittedName>
</protein>
<dbReference type="RefSeq" id="XP_022766684.1">
    <property type="nucleotide sequence ID" value="XM_022910949.1"/>
</dbReference>
<dbReference type="InterPro" id="IPR036388">
    <property type="entry name" value="WH-like_DNA-bd_sf"/>
</dbReference>
<keyword evidence="5" id="KW-0611">Plant defense</keyword>
<dbReference type="OrthoDB" id="971758at2759"/>
<evidence type="ECO:0000256" key="5">
    <source>
        <dbReference type="ARBA" id="ARBA00022821"/>
    </source>
</evidence>
<feature type="domain" description="NB-ARC" evidence="8">
    <location>
        <begin position="164"/>
        <end position="324"/>
    </location>
</feature>
<reference evidence="11 12" key="1">
    <citation type="submission" date="2025-04" db="UniProtKB">
        <authorList>
            <consortium name="RefSeq"/>
        </authorList>
    </citation>
    <scope>IDENTIFICATION</scope>
    <source>
        <tissue evidence="11 12">Fruit stalk</tissue>
    </source>
</reference>
<accession>A0A6P6AP80</accession>
<evidence type="ECO:0000256" key="1">
    <source>
        <dbReference type="ARBA" id="ARBA00008894"/>
    </source>
</evidence>
<dbReference type="Gene3D" id="1.10.10.10">
    <property type="entry name" value="Winged helix-like DNA-binding domain superfamily/Winged helix DNA-binding domain"/>
    <property type="match status" value="1"/>
</dbReference>
<proteinExistence type="inferred from homology"/>
<dbReference type="InterPro" id="IPR050905">
    <property type="entry name" value="Plant_NBS-LRR"/>
</dbReference>
<dbReference type="Gene3D" id="3.40.50.300">
    <property type="entry name" value="P-loop containing nucleotide triphosphate hydrolases"/>
    <property type="match status" value="1"/>
</dbReference>
<feature type="domain" description="Disease resistance protein At4g27190-like leucine-rich repeats" evidence="9">
    <location>
        <begin position="966"/>
        <end position="1089"/>
    </location>
</feature>
<evidence type="ECO:0000313" key="12">
    <source>
        <dbReference type="RefSeq" id="XP_022766686.1"/>
    </source>
</evidence>
<keyword evidence="10" id="KW-1185">Reference proteome</keyword>
<keyword evidence="4" id="KW-0547">Nucleotide-binding</keyword>
<evidence type="ECO:0000259" key="9">
    <source>
        <dbReference type="Pfam" id="PF23247"/>
    </source>
</evidence>
<keyword evidence="2" id="KW-0433">Leucine-rich repeat</keyword>
<evidence type="ECO:0000256" key="3">
    <source>
        <dbReference type="ARBA" id="ARBA00022737"/>
    </source>
</evidence>
<dbReference type="SUPFAM" id="SSF52540">
    <property type="entry name" value="P-loop containing nucleoside triphosphate hydrolases"/>
    <property type="match status" value="1"/>
</dbReference>
<feature type="domain" description="Disease resistance protein At4g27190-like leucine-rich repeats" evidence="9">
    <location>
        <begin position="1214"/>
        <end position="1329"/>
    </location>
</feature>
<feature type="domain" description="Disease resistance protein At4g27190-like leucine-rich repeats" evidence="9">
    <location>
        <begin position="819"/>
        <end position="944"/>
    </location>
</feature>
<evidence type="ECO:0000313" key="13">
    <source>
        <dbReference type="RefSeq" id="XP_022766687.1"/>
    </source>
</evidence>
<feature type="domain" description="Disease resistance protein At4g27190-like leucine-rich repeats" evidence="9">
    <location>
        <begin position="1382"/>
        <end position="1456"/>
    </location>
</feature>
<dbReference type="Proteomes" id="UP000515121">
    <property type="component" value="Unplaced"/>
</dbReference>
<feature type="domain" description="Disease resistance protein At4g27190-like leucine-rich repeats" evidence="9">
    <location>
        <begin position="1466"/>
        <end position="1584"/>
    </location>
</feature>
<organism evidence="10 12">
    <name type="scientific">Durio zibethinus</name>
    <name type="common">Durian</name>
    <dbReference type="NCBI Taxonomy" id="66656"/>
    <lineage>
        <taxon>Eukaryota</taxon>
        <taxon>Viridiplantae</taxon>
        <taxon>Streptophyta</taxon>
        <taxon>Embryophyta</taxon>
        <taxon>Tracheophyta</taxon>
        <taxon>Spermatophyta</taxon>
        <taxon>Magnoliopsida</taxon>
        <taxon>eudicotyledons</taxon>
        <taxon>Gunneridae</taxon>
        <taxon>Pentapetalae</taxon>
        <taxon>rosids</taxon>
        <taxon>malvids</taxon>
        <taxon>Malvales</taxon>
        <taxon>Malvaceae</taxon>
        <taxon>Helicteroideae</taxon>
        <taxon>Durio</taxon>
    </lineage>
</organism>
<dbReference type="GeneID" id="111311514"/>
<dbReference type="PANTHER" id="PTHR33463">
    <property type="entry name" value="NB-ARC DOMAIN-CONTAINING PROTEIN-RELATED"/>
    <property type="match status" value="1"/>
</dbReference>
<dbReference type="Gene3D" id="1.10.8.430">
    <property type="entry name" value="Helical domain of apoptotic protease-activating factors"/>
    <property type="match status" value="1"/>
</dbReference>
<dbReference type="Pfam" id="PF00931">
    <property type="entry name" value="NB-ARC"/>
    <property type="match status" value="1"/>
</dbReference>
<keyword evidence="6" id="KW-0067">ATP-binding</keyword>
<gene>
    <name evidence="11 12 13" type="primary">LOC111311514</name>
</gene>
<sequence>MAAEFATSVASGVAENLVERYVVRPALSNLRYVFCFQNIVEEFNEQKQLLSSAQTRLQNDVAEARRQTLEIEQDVKKWLEEADKVMEEVESLENEIQENKPCLTWCPNWNCRYRLGKKIAKKTPGIAKLVESSKFDPNRIGHRATLPNFLPSKDFVPSESSTSVLNQIWEALKIDSVNMIGVLGMGGVGKTTLVKEVGKKAEELKLFDEVVMTTVSQNVNIDKIQDEIADLLGLEFDKKSEQGKARQLWLRLKNVERILVILDDVWTSINLNDIGIPIGEDHIGCKILLTTRLRQVCSYMSCHPVIDLEVLEEDEAWDLFQKNADLKNDFEGIRLRDVAMEVARECRGLPLAIVTIARALKHKTLDAWIVANKQLRESQHSGNSYENIYTRLKISYDCLTGEKIQSCFLLCSLFPEDYDISIEDLTRFGVGQGLFHDASLIDDARTEMRAKLEDLQNSGLLLDSRKDKCVKMHDVVRDFAHWITSKGEKVFKVNAGLGWKEWPRSESFECFTAISLMNNKIERLPDGLECPKLETLLVGGDGSTKVSGAFFEGMKALKVLTLENVLLSLEGLQGLTNLRNLRLEKCKLENVSSLAKLKKLEILDLRSSHIYELPIELRELRGLRLLDLSTCGMLQRIPINLLTRLESLEELYIDYPSFEQWTTEEKSGEGSNASLSELNLLSHLKALTLCVRSKCLSKHFVFPKLERYAIMVNKWQHDNYPTSKTLKIKESSLDAFKSLLLNVEDLSLDSITGYKNLVPVLDRQGLQKLTFLELQDCKDIECLIDTTQHQSPTTAFSNLEKLSMTKMVSLKQLCNGLPPKEFLQNLKELSIRHCMDMISADPWVQNLRKVTIKDCRQMLVVFEMGKLLHFKQEHDQPQLLSMLTYLELEFLPELLCIWKGQTHHVSLHSLKVVRVQHCDKLTSLFSPFLAQSLIQLEELEILHCPQLKRIIADFEEDDEEISLNSFLHPLCLPKLTTIRIIDCSRLEHVFPMSMAEGLPQLKSLNIIDSSQLEQIFSTVKEKDEKDIVLSQLQSLVLQNLVNLKSFCPENCFVKLPSLVELKMYRCPELTRFTAQLPARTLAQLKELRLFEVGNNSQLYTRVGPQLRQTSSSDSEYLTIGNCQEIFQLQGGDLLLSLETLHLEDLSELQVIWKCPTQVETLQNLTQLMLIDCKSLRYVFPPMLAQHLSHLSYLCVKGCEALEQIIDQDQSSTSSSNAQLQPTISFPSLRKIWIIGCNKLKCLFPISVAHCLLNLEEFKVEGASKLEQIFGHEDETDLKDGKEMVLPQLKRLFLKRLPSLIRFIPECYHFVFPTLEYLEVKECSKITTSFLVHSDSACSMHAQKEFCLFNMRHKNKQCDSIVPQLRQKSPNLEILAAKNHERVFQTEGGYTLSSLRVLRLETLPELCIIWKDPVQNVTLQNLITLKVIHCKSLRHVFSPMIAQSLLHLKYLKIWGCEALEQIVAADQISPSQVLLQACFPNLTRLQIGKCKNLKRLFPASSVGYVSKLRYLIIEEALELEHLFEHEDKASTKYGKSLFVPQLEVLFLGKLPSLLSSIPEGYHFIFQSLRSLTVKECPKITTAFAVDTNLFVHAKTKTSQVVEKETVKTTTAIQRIEDGADRSTSKDIYWYRWYQPNELPPYMEEPGESF</sequence>
<keyword evidence="7" id="KW-0175">Coiled coil</keyword>
<dbReference type="InterPro" id="IPR002182">
    <property type="entry name" value="NB-ARC"/>
</dbReference>
<dbReference type="RefSeq" id="XP_022766686.1">
    <property type="nucleotide sequence ID" value="XM_022910951.1"/>
</dbReference>
<dbReference type="PANTHER" id="PTHR33463:SF203">
    <property type="entry name" value="AAA+ ATPASE DOMAIN-CONTAINING PROTEIN"/>
    <property type="match status" value="1"/>
</dbReference>
<evidence type="ECO:0000256" key="6">
    <source>
        <dbReference type="ARBA" id="ARBA00022840"/>
    </source>
</evidence>
<dbReference type="PRINTS" id="PR00364">
    <property type="entry name" value="DISEASERSIST"/>
</dbReference>
<dbReference type="Gene3D" id="3.80.10.10">
    <property type="entry name" value="Ribonuclease Inhibitor"/>
    <property type="match status" value="5"/>
</dbReference>
<feature type="domain" description="Disease resistance protein At4g27190-like leucine-rich repeats" evidence="9">
    <location>
        <begin position="1116"/>
        <end position="1199"/>
    </location>
</feature>